<evidence type="ECO:0000313" key="12">
    <source>
        <dbReference type="EMBL" id="ODQ57442.1"/>
    </source>
</evidence>
<dbReference type="CDD" id="cd00371">
    <property type="entry name" value="HMA"/>
    <property type="match status" value="1"/>
</dbReference>
<dbReference type="InterPro" id="IPR023214">
    <property type="entry name" value="HAD_sf"/>
</dbReference>
<dbReference type="GeneID" id="30199576"/>
<evidence type="ECO:0000256" key="10">
    <source>
        <dbReference type="RuleBase" id="RU362081"/>
    </source>
</evidence>
<keyword evidence="13" id="KW-1185">Reference proteome</keyword>
<dbReference type="PANTHER" id="PTHR43520:SF32">
    <property type="entry name" value="COPPER RESISTANCE P-TYPE ATPASE (EUROFUNG)"/>
    <property type="match status" value="1"/>
</dbReference>
<dbReference type="Pfam" id="PF00122">
    <property type="entry name" value="E1-E2_ATPase"/>
    <property type="match status" value="1"/>
</dbReference>
<dbReference type="GO" id="GO:0055070">
    <property type="term" value="P:copper ion homeostasis"/>
    <property type="evidence" value="ECO:0007669"/>
    <property type="project" value="TreeGrafter"/>
</dbReference>
<evidence type="ECO:0000256" key="3">
    <source>
        <dbReference type="ARBA" id="ARBA00022692"/>
    </source>
</evidence>
<dbReference type="InterPro" id="IPR023298">
    <property type="entry name" value="ATPase_P-typ_TM_dom_sf"/>
</dbReference>
<dbReference type="InterPro" id="IPR017969">
    <property type="entry name" value="Heavy-metal-associated_CS"/>
</dbReference>
<dbReference type="SUPFAM" id="SSF81653">
    <property type="entry name" value="Calcium ATPase, transduction domain A"/>
    <property type="match status" value="1"/>
</dbReference>
<feature type="domain" description="HMA" evidence="11">
    <location>
        <begin position="242"/>
        <end position="309"/>
    </location>
</feature>
<dbReference type="InterPro" id="IPR023299">
    <property type="entry name" value="ATPase_P-typ_cyto_dom_N"/>
</dbReference>
<dbReference type="GO" id="GO:0016887">
    <property type="term" value="F:ATP hydrolysis activity"/>
    <property type="evidence" value="ECO:0007669"/>
    <property type="project" value="InterPro"/>
</dbReference>
<evidence type="ECO:0000256" key="1">
    <source>
        <dbReference type="ARBA" id="ARBA00004141"/>
    </source>
</evidence>
<dbReference type="STRING" id="683960.A0A1E3NXN6"/>
<accession>A0A1E3NXN6</accession>
<dbReference type="PROSITE" id="PS50846">
    <property type="entry name" value="HMA_2"/>
    <property type="match status" value="1"/>
</dbReference>
<dbReference type="GO" id="GO:0016020">
    <property type="term" value="C:membrane"/>
    <property type="evidence" value="ECO:0007669"/>
    <property type="project" value="UniProtKB-SubCell"/>
</dbReference>
<reference evidence="12 13" key="1">
    <citation type="journal article" date="2016" name="Proc. Natl. Acad. Sci. U.S.A.">
        <title>Comparative genomics of biotechnologically important yeasts.</title>
        <authorList>
            <person name="Riley R."/>
            <person name="Haridas S."/>
            <person name="Wolfe K.H."/>
            <person name="Lopes M.R."/>
            <person name="Hittinger C.T."/>
            <person name="Goeker M."/>
            <person name="Salamov A.A."/>
            <person name="Wisecaver J.H."/>
            <person name="Long T.M."/>
            <person name="Calvey C.H."/>
            <person name="Aerts A.L."/>
            <person name="Barry K.W."/>
            <person name="Choi C."/>
            <person name="Clum A."/>
            <person name="Coughlan A.Y."/>
            <person name="Deshpande S."/>
            <person name="Douglass A.P."/>
            <person name="Hanson S.J."/>
            <person name="Klenk H.-P."/>
            <person name="LaButti K.M."/>
            <person name="Lapidus A."/>
            <person name="Lindquist E.A."/>
            <person name="Lipzen A.M."/>
            <person name="Meier-Kolthoff J.P."/>
            <person name="Ohm R.A."/>
            <person name="Otillar R.P."/>
            <person name="Pangilinan J.L."/>
            <person name="Peng Y."/>
            <person name="Rokas A."/>
            <person name="Rosa C.A."/>
            <person name="Scheuner C."/>
            <person name="Sibirny A.A."/>
            <person name="Slot J.C."/>
            <person name="Stielow J.B."/>
            <person name="Sun H."/>
            <person name="Kurtzman C.P."/>
            <person name="Blackwell M."/>
            <person name="Grigoriev I.V."/>
            <person name="Jeffries T.W."/>
        </authorList>
    </citation>
    <scope>NUCLEOTIDE SEQUENCE [LARGE SCALE GENOMIC DNA]</scope>
    <source>
        <strain evidence="13">ATCC 58044 / CBS 1984 / NCYC 433 / NRRL Y-366-8</strain>
    </source>
</reference>
<dbReference type="Pfam" id="PF00403">
    <property type="entry name" value="HMA"/>
    <property type="match status" value="1"/>
</dbReference>
<dbReference type="InterPro" id="IPR059000">
    <property type="entry name" value="ATPase_P-type_domA"/>
</dbReference>
<dbReference type="Gene3D" id="3.40.1110.10">
    <property type="entry name" value="Calcium-transporting ATPase, cytoplasmic domain N"/>
    <property type="match status" value="1"/>
</dbReference>
<sequence length="1182" mass="129919">MEVFNVTVSNIHCEDCRQSIITSLSDIFQISDHVPELNAPGDNPFAIVRIIDDAELNILAAKGSINSQLQKIVLAKLEGLGFIIKDYSLHDVQETQYLHTKYKTHQKLLSKYIPWLCHTVERKHLEHCTKCRDEKKTTSDADSELTKVVTMSPLEYRAVFTIGGMTCSACAQTVSQAFSESLVKTQNNEDDEAKFSVDPVSNTAIAIIPNKQIANNIIANVRESGYSATLVELLPVERETKYRVNAAIGGISCAACASSITNAVSNLSFVVESAISIVSKSGIFILDTDEESKLNELKDAIENCGFDFELVEIKKVNHATTKKQSRTVNLKVSGMFCEHCPEEINEILNSHGNAIVIDDPITLDHPYVKFTYIPSPPNLTIRSVLQEIKDAGKFEVEIIEAVSLDEHLRRIARLETLKIAYRLAITTVLAIPTFVFGIVGMSFLKKSNGFRQWLDEALWTGNVSRMTWILFFLSTPVYFFAADIFHIKAIKEIRTLWKKHVPWKRRLFRFGSMNLLMSLGTSVAYFASIALLGLAAHSQKMGHAFTTTYFDSVVFLTFFLLIGRLLEAFSKSKTAEAITNLGSLKPSSATLLAKLGENEYGDDVKTDLKLLEVGDFIRIVPGESPPVDCIIVQGKTDFDESALTGESIPVEHTVGEQIFAGTVNKGPQSIIAKLSALDGTSLLDHIVNTVRDGQMRRAPIERAADVLTGYFVPLITLLAIITWIVWLSLGYSGALPDSYLDIDIGGWAIWSLEFAISVFVIACPCGIGLAAPTALFVGAGLAAKNGILARGGGSAFQEGSRVNVVCFDKTGTLTMGGEPKVTNYAIYQDKVIKQFALQVAKDLEITSSHPLAIAVKAFIEEVSIDQNVKLGRVKVPEVEEIPGKGLKGDIIIDQDDSDAKNWNKFKPSKVLLGNESLMTESKAQFTSQQKRLLNEWKIQGKSVVIVGLQCFEFFKTDNFIPVLLMAARDEIRPEAKNVIKLLKNEGITTWMISGDNSITANAIAKELGIDNVVAEVLPEEKAEKIKWIKRTNYDNKKEPIVAMVGDGINDAPALSTADVGIALASGSDLALTSSDFVLLAPKHPLITLLTLLKLSKTVFNRVRFNFVWAIVYNCIGIPIAAGVIYPYKNSRLSPVWASAAMAASSISVVLSSLALRLFKKPKVVSEQSKNAELNQKALEEKF</sequence>
<evidence type="ECO:0000256" key="4">
    <source>
        <dbReference type="ARBA" id="ARBA00022723"/>
    </source>
</evidence>
<gene>
    <name evidence="12" type="ORF">WICANDRAFT_35584</name>
</gene>
<dbReference type="PROSITE" id="PS00154">
    <property type="entry name" value="ATPASE_E1_E2"/>
    <property type="match status" value="1"/>
</dbReference>
<evidence type="ECO:0000256" key="6">
    <source>
        <dbReference type="ARBA" id="ARBA00022840"/>
    </source>
</evidence>
<dbReference type="InterPro" id="IPR006121">
    <property type="entry name" value="HMA_dom"/>
</dbReference>
<evidence type="ECO:0000256" key="9">
    <source>
        <dbReference type="ARBA" id="ARBA00023136"/>
    </source>
</evidence>
<dbReference type="Gene3D" id="2.70.150.10">
    <property type="entry name" value="Calcium-transporting ATPase, cytoplasmic transduction domain A"/>
    <property type="match status" value="1"/>
</dbReference>
<dbReference type="SUPFAM" id="SSF55008">
    <property type="entry name" value="HMA, heavy metal-associated domain"/>
    <property type="match status" value="2"/>
</dbReference>
<dbReference type="GO" id="GO:0005507">
    <property type="term" value="F:copper ion binding"/>
    <property type="evidence" value="ECO:0007669"/>
    <property type="project" value="TreeGrafter"/>
</dbReference>
<dbReference type="SUPFAM" id="SSF81665">
    <property type="entry name" value="Calcium ATPase, transmembrane domain M"/>
    <property type="match status" value="1"/>
</dbReference>
<dbReference type="OrthoDB" id="432719at2759"/>
<evidence type="ECO:0000256" key="5">
    <source>
        <dbReference type="ARBA" id="ARBA00022741"/>
    </source>
</evidence>
<evidence type="ECO:0000256" key="2">
    <source>
        <dbReference type="ARBA" id="ARBA00006024"/>
    </source>
</evidence>
<feature type="transmembrane region" description="Helical" evidence="10">
    <location>
        <begin position="1106"/>
        <end position="1127"/>
    </location>
</feature>
<dbReference type="Pfam" id="PF00702">
    <property type="entry name" value="Hydrolase"/>
    <property type="match status" value="1"/>
</dbReference>
<dbReference type="InterPro" id="IPR044492">
    <property type="entry name" value="P_typ_ATPase_HD_dom"/>
</dbReference>
<feature type="transmembrane region" description="Helical" evidence="10">
    <location>
        <begin position="749"/>
        <end position="782"/>
    </location>
</feature>
<dbReference type="FunFam" id="2.70.150.10:FF:000068">
    <property type="entry name" value="Copper resistance-associated P-type ATPase"/>
    <property type="match status" value="1"/>
</dbReference>
<keyword evidence="4 10" id="KW-0479">Metal-binding</keyword>
<comment type="similarity">
    <text evidence="2 10">Belongs to the cation transport ATPase (P-type) (TC 3.A.3) family. Type IB subfamily.</text>
</comment>
<dbReference type="Gene3D" id="3.40.50.1000">
    <property type="entry name" value="HAD superfamily/HAD-like"/>
    <property type="match status" value="1"/>
</dbReference>
<feature type="transmembrane region" description="Helical" evidence="10">
    <location>
        <begin position="548"/>
        <end position="566"/>
    </location>
</feature>
<keyword evidence="8 10" id="KW-1133">Transmembrane helix</keyword>
<evidence type="ECO:0000256" key="8">
    <source>
        <dbReference type="ARBA" id="ARBA00022989"/>
    </source>
</evidence>
<dbReference type="SFLD" id="SFLDS00003">
    <property type="entry name" value="Haloacid_Dehalogenase"/>
    <property type="match status" value="1"/>
</dbReference>
<dbReference type="InterPro" id="IPR001757">
    <property type="entry name" value="P_typ_ATPase"/>
</dbReference>
<dbReference type="NCBIfam" id="TIGR01525">
    <property type="entry name" value="ATPase-IB_hvy"/>
    <property type="match status" value="1"/>
</dbReference>
<protein>
    <recommendedName>
        <fullName evidence="11">HMA domain-containing protein</fullName>
    </recommendedName>
</protein>
<dbReference type="SFLD" id="SFLDF00027">
    <property type="entry name" value="p-type_atpase"/>
    <property type="match status" value="1"/>
</dbReference>
<feature type="transmembrane region" description="Helical" evidence="10">
    <location>
        <begin position="706"/>
        <end position="729"/>
    </location>
</feature>
<feature type="transmembrane region" description="Helical" evidence="10">
    <location>
        <begin position="468"/>
        <end position="487"/>
    </location>
</feature>
<keyword evidence="9 10" id="KW-0472">Membrane</keyword>
<evidence type="ECO:0000313" key="13">
    <source>
        <dbReference type="Proteomes" id="UP000094112"/>
    </source>
</evidence>
<feature type="transmembrane region" description="Helical" evidence="10">
    <location>
        <begin position="507"/>
        <end position="536"/>
    </location>
</feature>
<dbReference type="InterPro" id="IPR008250">
    <property type="entry name" value="ATPase_P-typ_transduc_dom_A_sf"/>
</dbReference>
<dbReference type="GO" id="GO:0005524">
    <property type="term" value="F:ATP binding"/>
    <property type="evidence" value="ECO:0007669"/>
    <property type="project" value="UniProtKB-UniRule"/>
</dbReference>
<dbReference type="PANTHER" id="PTHR43520">
    <property type="entry name" value="ATP7, ISOFORM B"/>
    <property type="match status" value="1"/>
</dbReference>
<dbReference type="RefSeq" id="XP_019036649.1">
    <property type="nucleotide sequence ID" value="XM_019182330.1"/>
</dbReference>
<keyword evidence="3 10" id="KW-0812">Transmembrane</keyword>
<dbReference type="EMBL" id="KV454213">
    <property type="protein sequence ID" value="ODQ57442.1"/>
    <property type="molecule type" value="Genomic_DNA"/>
</dbReference>
<name>A0A1E3NXN6_WICAA</name>
<proteinExistence type="inferred from homology"/>
<dbReference type="InterPro" id="IPR036163">
    <property type="entry name" value="HMA_dom_sf"/>
</dbReference>
<feature type="transmembrane region" description="Helical" evidence="10">
    <location>
        <begin position="1139"/>
        <end position="1158"/>
    </location>
</feature>
<dbReference type="Proteomes" id="UP000094112">
    <property type="component" value="Unassembled WGS sequence"/>
</dbReference>
<evidence type="ECO:0000256" key="7">
    <source>
        <dbReference type="ARBA" id="ARBA00022967"/>
    </source>
</evidence>
<dbReference type="InterPro" id="IPR018303">
    <property type="entry name" value="ATPase_P-typ_P_site"/>
</dbReference>
<keyword evidence="5 10" id="KW-0547">Nucleotide-binding</keyword>
<keyword evidence="7" id="KW-1278">Translocase</keyword>
<keyword evidence="6 10" id="KW-0067">ATP-binding</keyword>
<feature type="transmembrane region" description="Helical" evidence="10">
    <location>
        <begin position="419"/>
        <end position="444"/>
    </location>
</feature>
<dbReference type="InterPro" id="IPR036412">
    <property type="entry name" value="HAD-like_sf"/>
</dbReference>
<dbReference type="InterPro" id="IPR027256">
    <property type="entry name" value="P-typ_ATPase_IB"/>
</dbReference>
<comment type="subcellular location">
    <subcellularLocation>
        <location evidence="1">Membrane</location>
        <topology evidence="1">Multi-pass membrane protein</topology>
    </subcellularLocation>
</comment>
<dbReference type="PRINTS" id="PR00119">
    <property type="entry name" value="CATATPASE"/>
</dbReference>
<dbReference type="PROSITE" id="PS01047">
    <property type="entry name" value="HMA_1"/>
    <property type="match status" value="1"/>
</dbReference>
<dbReference type="GO" id="GO:0043682">
    <property type="term" value="F:P-type divalent copper transporter activity"/>
    <property type="evidence" value="ECO:0007669"/>
    <property type="project" value="TreeGrafter"/>
</dbReference>
<evidence type="ECO:0000259" key="11">
    <source>
        <dbReference type="PROSITE" id="PS50846"/>
    </source>
</evidence>
<dbReference type="AlphaFoldDB" id="A0A1E3NXN6"/>
<dbReference type="SUPFAM" id="SSF56784">
    <property type="entry name" value="HAD-like"/>
    <property type="match status" value="1"/>
</dbReference>
<organism evidence="12 13">
    <name type="scientific">Wickerhamomyces anomalus (strain ATCC 58044 / CBS 1984 / NCYC 433 / NRRL Y-366-8)</name>
    <name type="common">Yeast</name>
    <name type="synonym">Hansenula anomala</name>
    <dbReference type="NCBI Taxonomy" id="683960"/>
    <lineage>
        <taxon>Eukaryota</taxon>
        <taxon>Fungi</taxon>
        <taxon>Dikarya</taxon>
        <taxon>Ascomycota</taxon>
        <taxon>Saccharomycotina</taxon>
        <taxon>Saccharomycetes</taxon>
        <taxon>Phaffomycetales</taxon>
        <taxon>Wickerhamomycetaceae</taxon>
        <taxon>Wickerhamomyces</taxon>
    </lineage>
</organism>
<dbReference type="Gene3D" id="3.30.70.100">
    <property type="match status" value="3"/>
</dbReference>
<dbReference type="CDD" id="cd02094">
    <property type="entry name" value="P-type_ATPase_Cu-like"/>
    <property type="match status" value="1"/>
</dbReference>
<dbReference type="SUPFAM" id="SSF81660">
    <property type="entry name" value="Metal cation-transporting ATPase, ATP-binding domain N"/>
    <property type="match status" value="1"/>
</dbReference>
<dbReference type="NCBIfam" id="TIGR01494">
    <property type="entry name" value="ATPase_P-type"/>
    <property type="match status" value="2"/>
</dbReference>
<dbReference type="SFLD" id="SFLDG00002">
    <property type="entry name" value="C1.7:_P-type_atpase_like"/>
    <property type="match status" value="1"/>
</dbReference>